<dbReference type="Pfam" id="PF00239">
    <property type="entry name" value="Resolvase"/>
    <property type="match status" value="1"/>
</dbReference>
<sequence length="247" mass="25964">MSAKLDHGRVAAQPAAGSGSRIGYGRAAAVSRAEAGPAAEQRTALLEHGCGRVYLDTATRRGEGHRPELQACLASLHPGDTLVVVSLDRLGRSLPQLVKLLNDLRDHGAGFRALHEGLDTTTPGGQLIFEVFTALGSFQQELLIEGTKEGLAAARARGERLGRPPALTPDQIQAARAMLTDPGNSVASIARHFAVSRSTLYKHLPELGGTAPTHPPADHHHTETPEDQPGDSGGNPDRSGSQAPRFG</sequence>
<keyword evidence="8" id="KW-1185">Reference proteome</keyword>
<name>A0ABS8P5T3_9PSEU</name>
<keyword evidence="2" id="KW-0229">DNA integration</keyword>
<dbReference type="SMART" id="SM00857">
    <property type="entry name" value="Resolvase"/>
    <property type="match status" value="1"/>
</dbReference>
<keyword evidence="3" id="KW-0238">DNA-binding</keyword>
<evidence type="ECO:0000256" key="3">
    <source>
        <dbReference type="ARBA" id="ARBA00023125"/>
    </source>
</evidence>
<evidence type="ECO:0000313" key="7">
    <source>
        <dbReference type="EMBL" id="MCD2193621.1"/>
    </source>
</evidence>
<dbReference type="InterPro" id="IPR036162">
    <property type="entry name" value="Resolvase-like_N_sf"/>
</dbReference>
<reference evidence="7 8" key="1">
    <citation type="submission" date="2021-11" db="EMBL/GenBank/DDBJ databases">
        <title>Draft genome sequence of Actinomycetospora sp. SF1 isolated from the rhizosphere soil.</title>
        <authorList>
            <person name="Duangmal K."/>
            <person name="Chantavorakit T."/>
        </authorList>
    </citation>
    <scope>NUCLEOTIDE SEQUENCE [LARGE SCALE GENOMIC DNA]</scope>
    <source>
        <strain evidence="7 8">TBRC 5722</strain>
    </source>
</reference>
<dbReference type="PANTHER" id="PTHR30461">
    <property type="entry name" value="DNA-INVERTASE FROM LAMBDOID PROPHAGE"/>
    <property type="match status" value="1"/>
</dbReference>
<gene>
    <name evidence="7" type="ORF">LQ327_09530</name>
</gene>
<dbReference type="Proteomes" id="UP001199469">
    <property type="component" value="Unassembled WGS sequence"/>
</dbReference>
<dbReference type="InterPro" id="IPR006120">
    <property type="entry name" value="Resolvase_HTH_dom"/>
</dbReference>
<dbReference type="Gene3D" id="1.10.10.60">
    <property type="entry name" value="Homeodomain-like"/>
    <property type="match status" value="1"/>
</dbReference>
<dbReference type="InterPro" id="IPR050639">
    <property type="entry name" value="SSR_resolvase"/>
</dbReference>
<evidence type="ECO:0000256" key="4">
    <source>
        <dbReference type="ARBA" id="ARBA00023172"/>
    </source>
</evidence>
<evidence type="ECO:0000259" key="6">
    <source>
        <dbReference type="PROSITE" id="PS51736"/>
    </source>
</evidence>
<evidence type="ECO:0000256" key="5">
    <source>
        <dbReference type="SAM" id="MobiDB-lite"/>
    </source>
</evidence>
<dbReference type="CDD" id="cd00569">
    <property type="entry name" value="HTH_Hin_like"/>
    <property type="match status" value="1"/>
</dbReference>
<dbReference type="Pfam" id="PF02796">
    <property type="entry name" value="HTH_7"/>
    <property type="match status" value="1"/>
</dbReference>
<proteinExistence type="inferred from homology"/>
<evidence type="ECO:0000313" key="8">
    <source>
        <dbReference type="Proteomes" id="UP001199469"/>
    </source>
</evidence>
<dbReference type="CDD" id="cd03768">
    <property type="entry name" value="SR_ResInv"/>
    <property type="match status" value="1"/>
</dbReference>
<feature type="domain" description="Resolvase/invertase-type recombinase catalytic" evidence="6">
    <location>
        <begin position="20"/>
        <end position="158"/>
    </location>
</feature>
<keyword evidence="4" id="KW-0233">DNA recombination</keyword>
<dbReference type="PANTHER" id="PTHR30461:SF2">
    <property type="entry name" value="SERINE RECOMBINASE PINE-RELATED"/>
    <property type="match status" value="1"/>
</dbReference>
<dbReference type="InterPro" id="IPR009057">
    <property type="entry name" value="Homeodomain-like_sf"/>
</dbReference>
<feature type="region of interest" description="Disordered" evidence="5">
    <location>
        <begin position="205"/>
        <end position="247"/>
    </location>
</feature>
<dbReference type="RefSeq" id="WP_230731931.1">
    <property type="nucleotide sequence ID" value="NZ_JAJNDB010000001.1"/>
</dbReference>
<feature type="region of interest" description="Disordered" evidence="5">
    <location>
        <begin position="1"/>
        <end position="21"/>
    </location>
</feature>
<evidence type="ECO:0000256" key="1">
    <source>
        <dbReference type="ARBA" id="ARBA00009913"/>
    </source>
</evidence>
<comment type="caution">
    <text evidence="7">The sequence shown here is derived from an EMBL/GenBank/DDBJ whole genome shotgun (WGS) entry which is preliminary data.</text>
</comment>
<comment type="similarity">
    <text evidence="1">Belongs to the site-specific recombinase resolvase family.</text>
</comment>
<dbReference type="Gene3D" id="3.40.50.1390">
    <property type="entry name" value="Resolvase, N-terminal catalytic domain"/>
    <property type="match status" value="1"/>
</dbReference>
<dbReference type="PROSITE" id="PS00398">
    <property type="entry name" value="RECOMBINASES_2"/>
    <property type="match status" value="1"/>
</dbReference>
<dbReference type="EMBL" id="JAJNDB010000001">
    <property type="protein sequence ID" value="MCD2193621.1"/>
    <property type="molecule type" value="Genomic_DNA"/>
</dbReference>
<feature type="compositionally biased region" description="Polar residues" evidence="5">
    <location>
        <begin position="238"/>
        <end position="247"/>
    </location>
</feature>
<evidence type="ECO:0000256" key="2">
    <source>
        <dbReference type="ARBA" id="ARBA00022908"/>
    </source>
</evidence>
<accession>A0ABS8P5T3</accession>
<dbReference type="SUPFAM" id="SSF46689">
    <property type="entry name" value="Homeodomain-like"/>
    <property type="match status" value="1"/>
</dbReference>
<dbReference type="PROSITE" id="PS51736">
    <property type="entry name" value="RECOMBINASES_3"/>
    <property type="match status" value="1"/>
</dbReference>
<organism evidence="7 8">
    <name type="scientific">Actinomycetospora endophytica</name>
    <dbReference type="NCBI Taxonomy" id="2291215"/>
    <lineage>
        <taxon>Bacteria</taxon>
        <taxon>Bacillati</taxon>
        <taxon>Actinomycetota</taxon>
        <taxon>Actinomycetes</taxon>
        <taxon>Pseudonocardiales</taxon>
        <taxon>Pseudonocardiaceae</taxon>
        <taxon>Actinomycetospora</taxon>
    </lineage>
</organism>
<protein>
    <submittedName>
        <fullName evidence="7">Recombinase family protein</fullName>
    </submittedName>
</protein>
<dbReference type="SUPFAM" id="SSF53041">
    <property type="entry name" value="Resolvase-like"/>
    <property type="match status" value="1"/>
</dbReference>
<dbReference type="InterPro" id="IPR006118">
    <property type="entry name" value="Recombinase_CS"/>
</dbReference>
<dbReference type="InterPro" id="IPR006119">
    <property type="entry name" value="Resolv_N"/>
</dbReference>